<comment type="caution">
    <text evidence="1">The sequence shown here is derived from an EMBL/GenBank/DDBJ whole genome shotgun (WGS) entry which is preliminary data.</text>
</comment>
<dbReference type="Gene3D" id="3.40.50.1000">
    <property type="entry name" value="HAD superfamily/HAD-like"/>
    <property type="match status" value="1"/>
</dbReference>
<dbReference type="Pfam" id="PF00702">
    <property type="entry name" value="Hydrolase"/>
    <property type="match status" value="1"/>
</dbReference>
<organism evidence="1 2">
    <name type="scientific">Catenulispora pinistramenti</name>
    <dbReference type="NCBI Taxonomy" id="2705254"/>
    <lineage>
        <taxon>Bacteria</taxon>
        <taxon>Bacillati</taxon>
        <taxon>Actinomycetota</taxon>
        <taxon>Actinomycetes</taxon>
        <taxon>Catenulisporales</taxon>
        <taxon>Catenulisporaceae</taxon>
        <taxon>Catenulispora</taxon>
    </lineage>
</organism>
<dbReference type="GO" id="GO:0016787">
    <property type="term" value="F:hydrolase activity"/>
    <property type="evidence" value="ECO:0007669"/>
    <property type="project" value="UniProtKB-KW"/>
</dbReference>
<dbReference type="InterPro" id="IPR006439">
    <property type="entry name" value="HAD-SF_hydro_IA"/>
</dbReference>
<dbReference type="SUPFAM" id="SSF56784">
    <property type="entry name" value="HAD-like"/>
    <property type="match status" value="1"/>
</dbReference>
<dbReference type="Proteomes" id="UP000730482">
    <property type="component" value="Unassembled WGS sequence"/>
</dbReference>
<dbReference type="InterPro" id="IPR036412">
    <property type="entry name" value="HAD-like_sf"/>
</dbReference>
<keyword evidence="2" id="KW-1185">Reference proteome</keyword>
<evidence type="ECO:0000313" key="1">
    <source>
        <dbReference type="EMBL" id="MBS2550596.1"/>
    </source>
</evidence>
<accession>A0ABS5KWZ7</accession>
<keyword evidence="1" id="KW-0378">Hydrolase</keyword>
<proteinExistence type="predicted"/>
<dbReference type="EMBL" id="JAAFYZ010000108">
    <property type="protein sequence ID" value="MBS2550596.1"/>
    <property type="molecule type" value="Genomic_DNA"/>
</dbReference>
<gene>
    <name evidence="1" type="ORF">KGQ19_27360</name>
</gene>
<dbReference type="InterPro" id="IPR051828">
    <property type="entry name" value="HAD-like_hydrolase_domain"/>
</dbReference>
<evidence type="ECO:0000313" key="2">
    <source>
        <dbReference type="Proteomes" id="UP000730482"/>
    </source>
</evidence>
<protein>
    <submittedName>
        <fullName evidence="1">HAD-IA family hydrolase</fullName>
    </submittedName>
</protein>
<name>A0ABS5KWZ7_9ACTN</name>
<dbReference type="PANTHER" id="PTHR46191">
    <property type="match status" value="1"/>
</dbReference>
<dbReference type="PANTHER" id="PTHR46191:SF2">
    <property type="entry name" value="HALOACID DEHALOGENASE-LIKE HYDROLASE DOMAIN-CONTAINING PROTEIN 3"/>
    <property type="match status" value="1"/>
</dbReference>
<reference evidence="1 2" key="1">
    <citation type="submission" date="2020-02" db="EMBL/GenBank/DDBJ databases">
        <title>Acidophilic actinobacteria isolated from forest soil.</title>
        <authorList>
            <person name="Golinska P."/>
        </authorList>
    </citation>
    <scope>NUCLEOTIDE SEQUENCE [LARGE SCALE GENOMIC DNA]</scope>
    <source>
        <strain evidence="1 2">NL8</strain>
    </source>
</reference>
<sequence>MGERPGMWSGALMQALDEVADGHDLERSDIAGQLSAGFPWHEHQIGHPCLNTPDLWWAHLAGILSAALKRRGVQPDTADLAARAVREIYPDPTYWRLFDDTLPVLGALSGDGWSHVLVSNHVPELDGLLAALGLRERFSTVVNSAVTGYEKPHPEAFRLALEAAGHPRRVWMIGDSWTADVRGAQASGIPAIHVRTDGSIAERQAKDLYGAAVIVAEP</sequence>
<dbReference type="NCBIfam" id="TIGR01549">
    <property type="entry name" value="HAD-SF-IA-v1"/>
    <property type="match status" value="1"/>
</dbReference>
<dbReference type="InterPro" id="IPR023214">
    <property type="entry name" value="HAD_sf"/>
</dbReference>